<proteinExistence type="predicted"/>
<evidence type="ECO:0000313" key="2">
    <source>
        <dbReference type="EMBL" id="CCD56847.1"/>
    </source>
</evidence>
<feature type="chain" id="PRO_5003440929" evidence="1">
    <location>
        <begin position="23"/>
        <end position="54"/>
    </location>
</feature>
<keyword evidence="1" id="KW-0732">Signal</keyword>
<evidence type="ECO:0000256" key="1">
    <source>
        <dbReference type="SAM" id="SignalP"/>
    </source>
</evidence>
<dbReference type="AlphaFoldDB" id="G2YYZ9"/>
<feature type="signal peptide" evidence="1">
    <location>
        <begin position="1"/>
        <end position="22"/>
    </location>
</feature>
<accession>G2YYZ9</accession>
<dbReference type="InParanoid" id="G2YYZ9"/>
<dbReference type="EMBL" id="FQ790362">
    <property type="protein sequence ID" value="CCD56847.1"/>
    <property type="molecule type" value="Genomic_DNA"/>
</dbReference>
<evidence type="ECO:0000313" key="3">
    <source>
        <dbReference type="Proteomes" id="UP000008177"/>
    </source>
</evidence>
<dbReference type="Proteomes" id="UP000008177">
    <property type="component" value="Unplaced contigs"/>
</dbReference>
<organism evidence="2 3">
    <name type="scientific">Botryotinia fuckeliana (strain T4)</name>
    <name type="common">Noble rot fungus</name>
    <name type="synonym">Botrytis cinerea</name>
    <dbReference type="NCBI Taxonomy" id="999810"/>
    <lineage>
        <taxon>Eukaryota</taxon>
        <taxon>Fungi</taxon>
        <taxon>Dikarya</taxon>
        <taxon>Ascomycota</taxon>
        <taxon>Pezizomycotina</taxon>
        <taxon>Leotiomycetes</taxon>
        <taxon>Helotiales</taxon>
        <taxon>Sclerotiniaceae</taxon>
        <taxon>Botrytis</taxon>
    </lineage>
</organism>
<sequence>MQSNFDFLLCAMLLCVDAGIKGISLGKESRAVELKLYWSNDTLEGGLPNLDMCS</sequence>
<name>G2YYZ9_BOTF4</name>
<protein>
    <submittedName>
        <fullName evidence="2">Uncharacterized protein</fullName>
    </submittedName>
</protein>
<reference evidence="3" key="1">
    <citation type="journal article" date="2011" name="PLoS Genet.">
        <title>Genomic analysis of the necrotrophic fungal pathogens Sclerotinia sclerotiorum and Botrytis cinerea.</title>
        <authorList>
            <person name="Amselem J."/>
            <person name="Cuomo C.A."/>
            <person name="van Kan J.A."/>
            <person name="Viaud M."/>
            <person name="Benito E.P."/>
            <person name="Couloux A."/>
            <person name="Coutinho P.M."/>
            <person name="de Vries R.P."/>
            <person name="Dyer P.S."/>
            <person name="Fillinger S."/>
            <person name="Fournier E."/>
            <person name="Gout L."/>
            <person name="Hahn M."/>
            <person name="Kohn L."/>
            <person name="Lapalu N."/>
            <person name="Plummer K.M."/>
            <person name="Pradier J.M."/>
            <person name="Quevillon E."/>
            <person name="Sharon A."/>
            <person name="Simon A."/>
            <person name="ten Have A."/>
            <person name="Tudzynski B."/>
            <person name="Tudzynski P."/>
            <person name="Wincker P."/>
            <person name="Andrew M."/>
            <person name="Anthouard V."/>
            <person name="Beever R.E."/>
            <person name="Beffa R."/>
            <person name="Benoit I."/>
            <person name="Bouzid O."/>
            <person name="Brault B."/>
            <person name="Chen Z."/>
            <person name="Choquer M."/>
            <person name="Collemare J."/>
            <person name="Cotton P."/>
            <person name="Danchin E.G."/>
            <person name="Da Silva C."/>
            <person name="Gautier A."/>
            <person name="Giraud C."/>
            <person name="Giraud T."/>
            <person name="Gonzalez C."/>
            <person name="Grossetete S."/>
            <person name="Guldener U."/>
            <person name="Henrissat B."/>
            <person name="Howlett B.J."/>
            <person name="Kodira C."/>
            <person name="Kretschmer M."/>
            <person name="Lappartient A."/>
            <person name="Leroch M."/>
            <person name="Levis C."/>
            <person name="Mauceli E."/>
            <person name="Neuveglise C."/>
            <person name="Oeser B."/>
            <person name="Pearson M."/>
            <person name="Poulain J."/>
            <person name="Poussereau N."/>
            <person name="Quesneville H."/>
            <person name="Rascle C."/>
            <person name="Schumacher J."/>
            <person name="Segurens B."/>
            <person name="Sexton A."/>
            <person name="Silva E."/>
            <person name="Sirven C."/>
            <person name="Soanes D.M."/>
            <person name="Talbot N.J."/>
            <person name="Templeton M."/>
            <person name="Yandava C."/>
            <person name="Yarden O."/>
            <person name="Zeng Q."/>
            <person name="Rollins J.A."/>
            <person name="Lebrun M.H."/>
            <person name="Dickman M."/>
        </authorList>
    </citation>
    <scope>NUCLEOTIDE SEQUENCE [LARGE SCALE GENOMIC DNA]</scope>
    <source>
        <strain evidence="3">T4</strain>
    </source>
</reference>
<gene>
    <name evidence="2" type="ORF">BofuT4_uP141090.1</name>
</gene>
<dbReference type="HOGENOM" id="CLU_3050118_0_0_1"/>